<dbReference type="PANTHER" id="PTHR35864">
    <property type="entry name" value="ZINC METALLOPROTEASE MJ0611-RELATED"/>
    <property type="match status" value="1"/>
</dbReference>
<evidence type="ECO:0000256" key="8">
    <source>
        <dbReference type="ARBA" id="ARBA00022801"/>
    </source>
</evidence>
<evidence type="ECO:0000256" key="3">
    <source>
        <dbReference type="ARBA" id="ARBA00007931"/>
    </source>
</evidence>
<keyword evidence="9" id="KW-0862">Zinc</keyword>
<dbReference type="InterPro" id="IPR052348">
    <property type="entry name" value="Metallopeptidase_M50B"/>
</dbReference>
<feature type="transmembrane region" description="Helical" evidence="13">
    <location>
        <begin position="127"/>
        <end position="147"/>
    </location>
</feature>
<comment type="similarity">
    <text evidence="3">Belongs to the peptidase M50B family.</text>
</comment>
<feature type="transmembrane region" description="Helical" evidence="13">
    <location>
        <begin position="18"/>
        <end position="35"/>
    </location>
</feature>
<dbReference type="InterPro" id="IPR044537">
    <property type="entry name" value="Rip2-like"/>
</dbReference>
<reference evidence="15" key="1">
    <citation type="journal article" date="2020" name="mSystems">
        <title>Genome- and Community-Level Interaction Insights into Carbon Utilization and Element Cycling Functions of Hydrothermarchaeota in Hydrothermal Sediment.</title>
        <authorList>
            <person name="Zhou Z."/>
            <person name="Liu Y."/>
            <person name="Xu W."/>
            <person name="Pan J."/>
            <person name="Luo Z.H."/>
            <person name="Li M."/>
        </authorList>
    </citation>
    <scope>NUCLEOTIDE SEQUENCE [LARGE SCALE GENOMIC DNA]</scope>
    <source>
        <strain evidence="15">SpSt-289</strain>
    </source>
</reference>
<dbReference type="GO" id="GO:0008237">
    <property type="term" value="F:metallopeptidase activity"/>
    <property type="evidence" value="ECO:0007669"/>
    <property type="project" value="UniProtKB-KW"/>
</dbReference>
<evidence type="ECO:0000256" key="10">
    <source>
        <dbReference type="ARBA" id="ARBA00022989"/>
    </source>
</evidence>
<keyword evidence="6 13" id="KW-0812">Transmembrane</keyword>
<keyword evidence="5 15" id="KW-0645">Protease</keyword>
<keyword evidence="12 13" id="KW-0472">Membrane</keyword>
<keyword evidence="10 13" id="KW-1133">Transmembrane helix</keyword>
<proteinExistence type="inferred from homology"/>
<organism evidence="15">
    <name type="scientific">Caldilinea aerophila</name>
    <dbReference type="NCBI Taxonomy" id="133453"/>
    <lineage>
        <taxon>Bacteria</taxon>
        <taxon>Bacillati</taxon>
        <taxon>Chloroflexota</taxon>
        <taxon>Caldilineae</taxon>
        <taxon>Caldilineales</taxon>
        <taxon>Caldilineaceae</taxon>
        <taxon>Caldilinea</taxon>
    </lineage>
</organism>
<feature type="transmembrane region" description="Helical" evidence="13">
    <location>
        <begin position="47"/>
        <end position="70"/>
    </location>
</feature>
<evidence type="ECO:0000256" key="1">
    <source>
        <dbReference type="ARBA" id="ARBA00001947"/>
    </source>
</evidence>
<evidence type="ECO:0000256" key="5">
    <source>
        <dbReference type="ARBA" id="ARBA00022670"/>
    </source>
</evidence>
<dbReference type="EMBL" id="DSMG01000160">
    <property type="protein sequence ID" value="HDX32827.1"/>
    <property type="molecule type" value="Genomic_DNA"/>
</dbReference>
<evidence type="ECO:0000256" key="13">
    <source>
        <dbReference type="SAM" id="Phobius"/>
    </source>
</evidence>
<evidence type="ECO:0000256" key="11">
    <source>
        <dbReference type="ARBA" id="ARBA00023049"/>
    </source>
</evidence>
<name>A0A7C1JUH7_9CHLR</name>
<comment type="cofactor">
    <cofactor evidence="1">
        <name>Zn(2+)</name>
        <dbReference type="ChEBI" id="CHEBI:29105"/>
    </cofactor>
</comment>
<sequence length="238" mass="25930">MFDSLRYRWNTLSQGQKIFIGVLVALIGMGLLVTLSSGSPLLNPARLLAVAAILLVALPVHEFAHAFMAVQLGDPTPRRQGRYTLNPLRHLDPIGALLILLVGFGWARPVQWNPRNIDIDPKLGSILVSVAGPLSNLALAILSLLLWRWLGTGGLIASLLFFFAQINVLLFVFNLLPIPPLDGSHVLFALLPDGARQVQMFLMQYGMLILFAVIFFAPALIRTPTSAILRSLLALIGG</sequence>
<dbReference type="Pfam" id="PF02163">
    <property type="entry name" value="Peptidase_M50"/>
    <property type="match status" value="1"/>
</dbReference>
<keyword evidence="8" id="KW-0378">Hydrolase</keyword>
<feature type="transmembrane region" description="Helical" evidence="13">
    <location>
        <begin position="91"/>
        <end position="107"/>
    </location>
</feature>
<evidence type="ECO:0000313" key="15">
    <source>
        <dbReference type="EMBL" id="HDX32827.1"/>
    </source>
</evidence>
<keyword evidence="7" id="KW-0479">Metal-binding</keyword>
<evidence type="ECO:0000256" key="12">
    <source>
        <dbReference type="ARBA" id="ARBA00023136"/>
    </source>
</evidence>
<dbReference type="GO" id="GO:0046872">
    <property type="term" value="F:metal ion binding"/>
    <property type="evidence" value="ECO:0007669"/>
    <property type="project" value="UniProtKB-KW"/>
</dbReference>
<comment type="caution">
    <text evidence="15">The sequence shown here is derived from an EMBL/GenBank/DDBJ whole genome shotgun (WGS) entry which is preliminary data.</text>
</comment>
<protein>
    <submittedName>
        <fullName evidence="15">Site-2 protease family protein</fullName>
    </submittedName>
</protein>
<evidence type="ECO:0000256" key="9">
    <source>
        <dbReference type="ARBA" id="ARBA00022833"/>
    </source>
</evidence>
<evidence type="ECO:0000256" key="7">
    <source>
        <dbReference type="ARBA" id="ARBA00022723"/>
    </source>
</evidence>
<dbReference type="AlphaFoldDB" id="A0A7C1JUH7"/>
<evidence type="ECO:0000256" key="4">
    <source>
        <dbReference type="ARBA" id="ARBA00022475"/>
    </source>
</evidence>
<comment type="subcellular location">
    <subcellularLocation>
        <location evidence="2">Cell membrane</location>
        <topology evidence="2">Multi-pass membrane protein</topology>
    </subcellularLocation>
</comment>
<dbReference type="GO" id="GO:0005886">
    <property type="term" value="C:plasma membrane"/>
    <property type="evidence" value="ECO:0007669"/>
    <property type="project" value="UniProtKB-SubCell"/>
</dbReference>
<keyword evidence="11" id="KW-0482">Metalloprotease</keyword>
<accession>A0A7C1JUH7</accession>
<dbReference type="PANTHER" id="PTHR35864:SF1">
    <property type="entry name" value="ZINC METALLOPROTEASE YWHC-RELATED"/>
    <property type="match status" value="1"/>
</dbReference>
<dbReference type="GO" id="GO:0006508">
    <property type="term" value="P:proteolysis"/>
    <property type="evidence" value="ECO:0007669"/>
    <property type="project" value="UniProtKB-KW"/>
</dbReference>
<evidence type="ECO:0000256" key="6">
    <source>
        <dbReference type="ARBA" id="ARBA00022692"/>
    </source>
</evidence>
<keyword evidence="4" id="KW-1003">Cell membrane</keyword>
<feature type="transmembrane region" description="Helical" evidence="13">
    <location>
        <begin position="159"/>
        <end position="178"/>
    </location>
</feature>
<evidence type="ECO:0000256" key="2">
    <source>
        <dbReference type="ARBA" id="ARBA00004651"/>
    </source>
</evidence>
<gene>
    <name evidence="15" type="ORF">ENQ20_15270</name>
</gene>
<evidence type="ECO:0000259" key="14">
    <source>
        <dbReference type="Pfam" id="PF02163"/>
    </source>
</evidence>
<dbReference type="CDD" id="cd06158">
    <property type="entry name" value="S2P-M50_like_1"/>
    <property type="match status" value="1"/>
</dbReference>
<feature type="domain" description="Peptidase M50" evidence="14">
    <location>
        <begin position="156"/>
        <end position="212"/>
    </location>
</feature>
<dbReference type="InterPro" id="IPR008915">
    <property type="entry name" value="Peptidase_M50"/>
</dbReference>
<feature type="transmembrane region" description="Helical" evidence="13">
    <location>
        <begin position="198"/>
        <end position="221"/>
    </location>
</feature>